<accession>A0A7N0RA06</accession>
<dbReference type="Proteomes" id="UP000594263">
    <property type="component" value="Unplaced"/>
</dbReference>
<feature type="compositionally biased region" description="Polar residues" evidence="1">
    <location>
        <begin position="121"/>
        <end position="130"/>
    </location>
</feature>
<name>A0A7N0RA06_KALFE</name>
<reference evidence="2" key="1">
    <citation type="submission" date="2021-01" db="UniProtKB">
        <authorList>
            <consortium name="EnsemblPlants"/>
        </authorList>
    </citation>
    <scope>IDENTIFICATION</scope>
</reference>
<organism evidence="2 3">
    <name type="scientific">Kalanchoe fedtschenkoi</name>
    <name type="common">Lavender scallops</name>
    <name type="synonym">South American air plant</name>
    <dbReference type="NCBI Taxonomy" id="63787"/>
    <lineage>
        <taxon>Eukaryota</taxon>
        <taxon>Viridiplantae</taxon>
        <taxon>Streptophyta</taxon>
        <taxon>Embryophyta</taxon>
        <taxon>Tracheophyta</taxon>
        <taxon>Spermatophyta</taxon>
        <taxon>Magnoliopsida</taxon>
        <taxon>eudicotyledons</taxon>
        <taxon>Gunneridae</taxon>
        <taxon>Pentapetalae</taxon>
        <taxon>Saxifragales</taxon>
        <taxon>Crassulaceae</taxon>
        <taxon>Kalanchoe</taxon>
    </lineage>
</organism>
<protein>
    <submittedName>
        <fullName evidence="2">Uncharacterized protein</fullName>
    </submittedName>
</protein>
<evidence type="ECO:0000256" key="1">
    <source>
        <dbReference type="SAM" id="MobiDB-lite"/>
    </source>
</evidence>
<dbReference type="EnsemblPlants" id="Kaladp0003s0146.1.v1.1">
    <property type="protein sequence ID" value="Kaladp0003s0146.1.v1.1"/>
    <property type="gene ID" value="Kaladp0003s0146.v1.1"/>
</dbReference>
<dbReference type="OMA" id="RELMIMR"/>
<keyword evidence="3" id="KW-1185">Reference proteome</keyword>
<proteinExistence type="predicted"/>
<sequence>MSDSRNRGNERFYSPPAVRRHQRNLTMQREQREQRERELMIMRQQQQQQYLQQQQQYLHQQQQQQLQQTTMMRMQFDEEQRQKRLIHQQRAQLREQQVAARRETQVQSAPAEADDSRSEVAESTLSGNSSTIQTNIDRLVETVTPRVPARYLPQPRRNGQEVPEANMVRVYYLNDLWESFREWSAYGAGVELTLSRKDKVTQYYVPSLSIIQLYVDPANARKPGIDSISQRMSRISMASSPSTGESSQSSRKLIFEYQEHELPHQRQPLFDKISALATGFADLKKYRSCDLLPSSWMSVAWYPIYRIPTGPSLKNLEASFLTFHHLSTPPTSVKSIIVGASGSSKMALPVFGLASYKLSSPILPLQDSEQRLAESLFESARDWIERHHVYHPDFNFFLRNGRCPESNPGQSKKA</sequence>
<feature type="region of interest" description="Disordered" evidence="1">
    <location>
        <begin position="94"/>
        <end position="130"/>
    </location>
</feature>
<evidence type="ECO:0000313" key="2">
    <source>
        <dbReference type="EnsemblPlants" id="Kaladp0003s0146.1.v1.1"/>
    </source>
</evidence>
<dbReference type="Pfam" id="PF05623">
    <property type="entry name" value="DUF789"/>
    <property type="match status" value="2"/>
</dbReference>
<dbReference type="PANTHER" id="PTHR31343:SF4">
    <property type="entry name" value="DUF789 DOMAIN-CONTAINING PROTEIN"/>
    <property type="match status" value="1"/>
</dbReference>
<feature type="compositionally biased region" description="Basic and acidic residues" evidence="1">
    <location>
        <begin position="1"/>
        <end position="10"/>
    </location>
</feature>
<dbReference type="Gramene" id="Kaladp0003s0146.1.v1.1">
    <property type="protein sequence ID" value="Kaladp0003s0146.1.v1.1"/>
    <property type="gene ID" value="Kaladp0003s0146.v1.1"/>
</dbReference>
<evidence type="ECO:0000313" key="3">
    <source>
        <dbReference type="Proteomes" id="UP000594263"/>
    </source>
</evidence>
<dbReference type="PANTHER" id="PTHR31343">
    <property type="entry name" value="T15D22.8"/>
    <property type="match status" value="1"/>
</dbReference>
<feature type="region of interest" description="Disordered" evidence="1">
    <location>
        <begin position="1"/>
        <end position="34"/>
    </location>
</feature>
<dbReference type="AlphaFoldDB" id="A0A7N0RA06"/>
<dbReference type="InterPro" id="IPR008507">
    <property type="entry name" value="DUF789"/>
</dbReference>